<sequence>MEFRLRVFSEVAKSLSFSKASKTLHLSQPAVSKHIKEIEIRYGVKLFERQGNSISLTPAGHDFLQYSDKILSHYEELENHFLSLQQKFPKKIKIGASTTIAQYIVPKSLAALKQRFPDTAFTLINDNSATIEHKIETNEINFALIEGKNQNPLLKYEKFLDDELVLVTNAKSKLRTIKIGDLTQLPMVLREEGSGTRHILEHQLTEAGIDINHLQIEMVLGSTESIKTYLYHGESFAFVSIFSVIEELKNNKLQIIDIESFEIKRPLYFVSKQGYQSSIYDIIKLFFKKGHNNRL</sequence>
<evidence type="ECO:0000256" key="3">
    <source>
        <dbReference type="ARBA" id="ARBA00023125"/>
    </source>
</evidence>
<evidence type="ECO:0000313" key="7">
    <source>
        <dbReference type="Proteomes" id="UP000198820"/>
    </source>
</evidence>
<dbReference type="Pfam" id="PF00126">
    <property type="entry name" value="HTH_1"/>
    <property type="match status" value="1"/>
</dbReference>
<dbReference type="InterPro" id="IPR036390">
    <property type="entry name" value="WH_DNA-bd_sf"/>
</dbReference>
<reference evidence="6 7" key="1">
    <citation type="submission" date="2016-10" db="EMBL/GenBank/DDBJ databases">
        <authorList>
            <person name="de Groot N.N."/>
        </authorList>
    </citation>
    <scope>NUCLEOTIDE SEQUENCE [LARGE SCALE GENOMIC DNA]</scope>
    <source>
        <strain evidence="6 7">DSM 23581</strain>
    </source>
</reference>
<keyword evidence="2" id="KW-0805">Transcription regulation</keyword>
<evidence type="ECO:0000259" key="5">
    <source>
        <dbReference type="PROSITE" id="PS50931"/>
    </source>
</evidence>
<dbReference type="RefSeq" id="WP_093243764.1">
    <property type="nucleotide sequence ID" value="NZ_FNQF01000005.1"/>
</dbReference>
<dbReference type="AlphaFoldDB" id="A0A1H4ALH5"/>
<dbReference type="PROSITE" id="PS50931">
    <property type="entry name" value="HTH_LYSR"/>
    <property type="match status" value="1"/>
</dbReference>
<dbReference type="Gene3D" id="1.10.10.10">
    <property type="entry name" value="Winged helix-like DNA-binding domain superfamily/Winged helix DNA-binding domain"/>
    <property type="match status" value="1"/>
</dbReference>
<dbReference type="InterPro" id="IPR005119">
    <property type="entry name" value="LysR_subst-bd"/>
</dbReference>
<dbReference type="Gene3D" id="3.40.190.290">
    <property type="match status" value="1"/>
</dbReference>
<accession>A0A1H4ALH5</accession>
<evidence type="ECO:0000256" key="1">
    <source>
        <dbReference type="ARBA" id="ARBA00009437"/>
    </source>
</evidence>
<dbReference type="PRINTS" id="PR00039">
    <property type="entry name" value="HTHLYSR"/>
</dbReference>
<dbReference type="GO" id="GO:0000976">
    <property type="term" value="F:transcription cis-regulatory region binding"/>
    <property type="evidence" value="ECO:0007669"/>
    <property type="project" value="TreeGrafter"/>
</dbReference>
<dbReference type="Proteomes" id="UP000198820">
    <property type="component" value="Unassembled WGS sequence"/>
</dbReference>
<dbReference type="EMBL" id="FNQF01000005">
    <property type="protein sequence ID" value="SEA36657.1"/>
    <property type="molecule type" value="Genomic_DNA"/>
</dbReference>
<evidence type="ECO:0000313" key="6">
    <source>
        <dbReference type="EMBL" id="SEA36657.1"/>
    </source>
</evidence>
<comment type="similarity">
    <text evidence="1">Belongs to the LysR transcriptional regulatory family.</text>
</comment>
<dbReference type="InterPro" id="IPR000847">
    <property type="entry name" value="LysR_HTH_N"/>
</dbReference>
<dbReference type="SUPFAM" id="SSF46785">
    <property type="entry name" value="Winged helix' DNA-binding domain"/>
    <property type="match status" value="1"/>
</dbReference>
<dbReference type="Pfam" id="PF03466">
    <property type="entry name" value="LysR_substrate"/>
    <property type="match status" value="1"/>
</dbReference>
<dbReference type="GO" id="GO:0003700">
    <property type="term" value="F:DNA-binding transcription factor activity"/>
    <property type="evidence" value="ECO:0007669"/>
    <property type="project" value="InterPro"/>
</dbReference>
<proteinExistence type="inferred from homology"/>
<name>A0A1H4ALH5_9FLAO</name>
<keyword evidence="7" id="KW-1185">Reference proteome</keyword>
<dbReference type="PANTHER" id="PTHR30126">
    <property type="entry name" value="HTH-TYPE TRANSCRIPTIONAL REGULATOR"/>
    <property type="match status" value="1"/>
</dbReference>
<dbReference type="STRING" id="908615.SAMN05421540_10573"/>
<gene>
    <name evidence="6" type="ORF">SAMN05421540_10573</name>
</gene>
<organism evidence="6 7">
    <name type="scientific">Psychroflexus halocasei</name>
    <dbReference type="NCBI Taxonomy" id="908615"/>
    <lineage>
        <taxon>Bacteria</taxon>
        <taxon>Pseudomonadati</taxon>
        <taxon>Bacteroidota</taxon>
        <taxon>Flavobacteriia</taxon>
        <taxon>Flavobacteriales</taxon>
        <taxon>Flavobacteriaceae</taxon>
        <taxon>Psychroflexus</taxon>
    </lineage>
</organism>
<dbReference type="PANTHER" id="PTHR30126:SF39">
    <property type="entry name" value="HTH-TYPE TRANSCRIPTIONAL REGULATOR CYSL"/>
    <property type="match status" value="1"/>
</dbReference>
<feature type="domain" description="HTH lysR-type" evidence="5">
    <location>
        <begin position="1"/>
        <end position="57"/>
    </location>
</feature>
<dbReference type="FunFam" id="1.10.10.10:FF:000001">
    <property type="entry name" value="LysR family transcriptional regulator"/>
    <property type="match status" value="1"/>
</dbReference>
<evidence type="ECO:0000256" key="4">
    <source>
        <dbReference type="ARBA" id="ARBA00023163"/>
    </source>
</evidence>
<evidence type="ECO:0000256" key="2">
    <source>
        <dbReference type="ARBA" id="ARBA00023015"/>
    </source>
</evidence>
<protein>
    <submittedName>
        <fullName evidence="6">DNA-binding transcriptional regulator, LysR family</fullName>
    </submittedName>
</protein>
<keyword evidence="4" id="KW-0804">Transcription</keyword>
<dbReference type="InterPro" id="IPR036388">
    <property type="entry name" value="WH-like_DNA-bd_sf"/>
</dbReference>
<dbReference type="SUPFAM" id="SSF53850">
    <property type="entry name" value="Periplasmic binding protein-like II"/>
    <property type="match status" value="1"/>
</dbReference>
<keyword evidence="3 6" id="KW-0238">DNA-binding</keyword>